<organism evidence="1 2">
    <name type="scientific">Linnemannia exigua</name>
    <dbReference type="NCBI Taxonomy" id="604196"/>
    <lineage>
        <taxon>Eukaryota</taxon>
        <taxon>Fungi</taxon>
        <taxon>Fungi incertae sedis</taxon>
        <taxon>Mucoromycota</taxon>
        <taxon>Mortierellomycotina</taxon>
        <taxon>Mortierellomycetes</taxon>
        <taxon>Mortierellales</taxon>
        <taxon>Mortierellaceae</taxon>
        <taxon>Linnemannia</taxon>
    </lineage>
</organism>
<accession>A0AAD4H903</accession>
<reference evidence="1" key="1">
    <citation type="journal article" date="2020" name="Fungal Divers.">
        <title>Resolving the Mortierellaceae phylogeny through synthesis of multi-gene phylogenetics and phylogenomics.</title>
        <authorList>
            <person name="Vandepol N."/>
            <person name="Liber J."/>
            <person name="Desiro A."/>
            <person name="Na H."/>
            <person name="Kennedy M."/>
            <person name="Barry K."/>
            <person name="Grigoriev I.V."/>
            <person name="Miller A.N."/>
            <person name="O'Donnell K."/>
            <person name="Stajich J.E."/>
            <person name="Bonito G."/>
        </authorList>
    </citation>
    <scope>NUCLEOTIDE SEQUENCE</scope>
    <source>
        <strain evidence="1">NRRL 28262</strain>
    </source>
</reference>
<name>A0AAD4H903_9FUNG</name>
<proteinExistence type="predicted"/>
<evidence type="ECO:0000313" key="2">
    <source>
        <dbReference type="Proteomes" id="UP001194580"/>
    </source>
</evidence>
<dbReference type="GO" id="GO:0016020">
    <property type="term" value="C:membrane"/>
    <property type="evidence" value="ECO:0007669"/>
    <property type="project" value="GOC"/>
</dbReference>
<dbReference type="GO" id="GO:0046521">
    <property type="term" value="P:sphingoid catabolic process"/>
    <property type="evidence" value="ECO:0007669"/>
    <property type="project" value="TreeGrafter"/>
</dbReference>
<gene>
    <name evidence="1" type="ORF">BGZ95_005563</name>
</gene>
<dbReference type="GO" id="GO:0005783">
    <property type="term" value="C:endoplasmic reticulum"/>
    <property type="evidence" value="ECO:0007669"/>
    <property type="project" value="TreeGrafter"/>
</dbReference>
<dbReference type="InterPro" id="IPR009305">
    <property type="entry name" value="Mpo1-like"/>
</dbReference>
<dbReference type="EMBL" id="JAAAIL010000257">
    <property type="protein sequence ID" value="KAG0277673.1"/>
    <property type="molecule type" value="Genomic_DNA"/>
</dbReference>
<dbReference type="PANTHER" id="PTHR28026">
    <property type="entry name" value="DUF962 DOMAIN PROTEIN (AFU_ORTHOLOGUE AFUA_8G05310)"/>
    <property type="match status" value="1"/>
</dbReference>
<comment type="caution">
    <text evidence="1">The sequence shown here is derived from an EMBL/GenBank/DDBJ whole genome shotgun (WGS) entry which is preliminary data.</text>
</comment>
<evidence type="ECO:0000313" key="1">
    <source>
        <dbReference type="EMBL" id="KAG0277673.1"/>
    </source>
</evidence>
<dbReference type="Proteomes" id="UP001194580">
    <property type="component" value="Unassembled WGS sequence"/>
</dbReference>
<protein>
    <submittedName>
        <fullName evidence="1">Uncharacterized protein</fullName>
    </submittedName>
</protein>
<sequence length="132" mass="14535">LLKAIQVCSPNLAWVTMAGYVTYSIVFDKPTGLLSVPIFLGLAKHATHFLATNLKANLIAGCIHTLSWIAQFIGHGVYEKRAPKLTESVVQATVLFFLGYKPQLKKDLDVLVKVDIASFRARKALANNQKPQ</sequence>
<dbReference type="PANTHER" id="PTHR28026:SF9">
    <property type="entry name" value="2-HYDROXY-PALMITIC ACID DIOXYGENASE MPO1"/>
    <property type="match status" value="1"/>
</dbReference>
<keyword evidence="2" id="KW-1185">Reference proteome</keyword>
<dbReference type="AlphaFoldDB" id="A0AAD4H903"/>
<feature type="non-terminal residue" evidence="1">
    <location>
        <position position="132"/>
    </location>
</feature>